<evidence type="ECO:0000256" key="3">
    <source>
        <dbReference type="SAM" id="SignalP"/>
    </source>
</evidence>
<protein>
    <recommendedName>
        <fullName evidence="4">Knottins-like domain-containing protein</fullName>
    </recommendedName>
</protein>
<evidence type="ECO:0000313" key="6">
    <source>
        <dbReference type="Proteomes" id="UP000095767"/>
    </source>
</evidence>
<dbReference type="EMBL" id="LWDX02075440">
    <property type="protein sequence ID" value="OEL12900.1"/>
    <property type="molecule type" value="Genomic_DNA"/>
</dbReference>
<sequence>MDLSPKLFAVILLLLLLGSTEMQQGPVRVAVARECQSPSRQFKGLCVRDQNCATVCQTEGFTDGKCEGFRARCLCFKPC</sequence>
<dbReference type="STRING" id="888268.A0A1E5UJ51"/>
<dbReference type="Gene3D" id="3.30.30.10">
    <property type="entry name" value="Knottin, scorpion toxin-like"/>
    <property type="match status" value="1"/>
</dbReference>
<dbReference type="SMART" id="SM00505">
    <property type="entry name" value="Knot1"/>
    <property type="match status" value="1"/>
</dbReference>
<evidence type="ECO:0000313" key="5">
    <source>
        <dbReference type="EMBL" id="OEL12900.1"/>
    </source>
</evidence>
<gene>
    <name evidence="5" type="ORF">BAE44_0026079</name>
</gene>
<dbReference type="PRINTS" id="PR00288">
    <property type="entry name" value="PUROTHIONIN"/>
</dbReference>
<dbReference type="InterPro" id="IPR003614">
    <property type="entry name" value="Knottins"/>
</dbReference>
<organism evidence="5 6">
    <name type="scientific">Dichanthelium oligosanthes</name>
    <dbReference type="NCBI Taxonomy" id="888268"/>
    <lineage>
        <taxon>Eukaryota</taxon>
        <taxon>Viridiplantae</taxon>
        <taxon>Streptophyta</taxon>
        <taxon>Embryophyta</taxon>
        <taxon>Tracheophyta</taxon>
        <taxon>Spermatophyta</taxon>
        <taxon>Magnoliopsida</taxon>
        <taxon>Liliopsida</taxon>
        <taxon>Poales</taxon>
        <taxon>Poaceae</taxon>
        <taxon>PACMAD clade</taxon>
        <taxon>Panicoideae</taxon>
        <taxon>Panicodae</taxon>
        <taxon>Paniceae</taxon>
        <taxon>Dichantheliinae</taxon>
        <taxon>Dichanthelium</taxon>
    </lineage>
</organism>
<feature type="domain" description="Knottins-like" evidence="4">
    <location>
        <begin position="34"/>
        <end position="79"/>
    </location>
</feature>
<reference evidence="5 6" key="1">
    <citation type="submission" date="2016-09" db="EMBL/GenBank/DDBJ databases">
        <title>The draft genome of Dichanthelium oligosanthes: A C3 panicoid grass species.</title>
        <authorList>
            <person name="Studer A.J."/>
            <person name="Schnable J.C."/>
            <person name="Brutnell T.P."/>
        </authorList>
    </citation>
    <scope>NUCLEOTIDE SEQUENCE [LARGE SCALE GENOMIC DNA]</scope>
    <source>
        <strain evidence="6">cv. Kellogg 1175</strain>
        <tissue evidence="5">Leaf</tissue>
    </source>
</reference>
<dbReference type="OrthoDB" id="683455at2759"/>
<keyword evidence="6" id="KW-1185">Reference proteome</keyword>
<dbReference type="GO" id="GO:0006952">
    <property type="term" value="P:defense response"/>
    <property type="evidence" value="ECO:0007669"/>
    <property type="project" value="InterPro"/>
</dbReference>
<comment type="caution">
    <text evidence="5">The sequence shown here is derived from an EMBL/GenBank/DDBJ whole genome shotgun (WGS) entry which is preliminary data.</text>
</comment>
<dbReference type="CDD" id="cd00107">
    <property type="entry name" value="Knot1"/>
    <property type="match status" value="1"/>
</dbReference>
<dbReference type="InterPro" id="IPR008176">
    <property type="entry name" value="Defensin_plant"/>
</dbReference>
<dbReference type="Pfam" id="PF00304">
    <property type="entry name" value="Gamma-thionin"/>
    <property type="match status" value="1"/>
</dbReference>
<dbReference type="Proteomes" id="UP000095767">
    <property type="component" value="Unassembled WGS sequence"/>
</dbReference>
<dbReference type="SUPFAM" id="SSF57095">
    <property type="entry name" value="Scorpion toxin-like"/>
    <property type="match status" value="1"/>
</dbReference>
<evidence type="ECO:0000256" key="1">
    <source>
        <dbReference type="ARBA" id="ARBA00022729"/>
    </source>
</evidence>
<dbReference type="PANTHER" id="PTHR33147:SF39">
    <property type="entry name" value="DRO1 PROTEIN-RELATED"/>
    <property type="match status" value="1"/>
</dbReference>
<proteinExistence type="predicted"/>
<dbReference type="AlphaFoldDB" id="A0A1E5UJ51"/>
<feature type="chain" id="PRO_5009187048" description="Knottins-like domain-containing protein" evidence="3">
    <location>
        <begin position="23"/>
        <end position="79"/>
    </location>
</feature>
<dbReference type="InterPro" id="IPR036574">
    <property type="entry name" value="Scorpion_toxin-like_sf"/>
</dbReference>
<evidence type="ECO:0000259" key="4">
    <source>
        <dbReference type="SMART" id="SM00505"/>
    </source>
</evidence>
<name>A0A1E5UJ51_9POAL</name>
<accession>A0A1E5UJ51</accession>
<evidence type="ECO:0000256" key="2">
    <source>
        <dbReference type="ARBA" id="ARBA00023157"/>
    </source>
</evidence>
<dbReference type="PROSITE" id="PS00940">
    <property type="entry name" value="GAMMA_THIONIN"/>
    <property type="match status" value="1"/>
</dbReference>
<dbReference type="PANTHER" id="PTHR33147">
    <property type="entry name" value="DEFENSIN-LIKE PROTEIN 1"/>
    <property type="match status" value="1"/>
</dbReference>
<feature type="signal peptide" evidence="3">
    <location>
        <begin position="1"/>
        <end position="22"/>
    </location>
</feature>
<keyword evidence="2" id="KW-1015">Disulfide bond</keyword>
<keyword evidence="1 3" id="KW-0732">Signal</keyword>